<organism evidence="8 9">
    <name type="scientific">Bifidobacterium bombi DSM 19703</name>
    <dbReference type="NCBI Taxonomy" id="1341695"/>
    <lineage>
        <taxon>Bacteria</taxon>
        <taxon>Bacillati</taxon>
        <taxon>Actinomycetota</taxon>
        <taxon>Actinomycetes</taxon>
        <taxon>Bifidobacteriales</taxon>
        <taxon>Bifidobacteriaceae</taxon>
        <taxon>Bifidobacterium</taxon>
    </lineage>
</organism>
<feature type="binding site" evidence="5">
    <location>
        <position position="97"/>
    </location>
    <ligand>
        <name>NAD(+)</name>
        <dbReference type="ChEBI" id="CHEBI:57540"/>
    </ligand>
</feature>
<dbReference type="EC" id="1.1.1.157" evidence="8"/>
<dbReference type="FunFam" id="3.40.50.720:FF:000009">
    <property type="entry name" value="Fatty oxidation complex, alpha subunit"/>
    <property type="match status" value="1"/>
</dbReference>
<dbReference type="AlphaFoldDB" id="A0A086BNM5"/>
<feature type="site" description="Important for catalytic activity" evidence="4">
    <location>
        <position position="145"/>
    </location>
</feature>
<feature type="binding site" evidence="5">
    <location>
        <position position="282"/>
    </location>
    <ligand>
        <name>NAD(+)</name>
        <dbReference type="ChEBI" id="CHEBI:57540"/>
    </ligand>
</feature>
<dbReference type="Proteomes" id="UP000028730">
    <property type="component" value="Unassembled WGS sequence"/>
</dbReference>
<dbReference type="STRING" id="1341695.BBOMB_1394"/>
<proteinExistence type="inferred from homology"/>
<evidence type="ECO:0000256" key="4">
    <source>
        <dbReference type="PIRSR" id="PIRSR000105-1"/>
    </source>
</evidence>
<dbReference type="Pfam" id="PF02737">
    <property type="entry name" value="3HCDH_N"/>
    <property type="match status" value="1"/>
</dbReference>
<evidence type="ECO:0000256" key="2">
    <source>
        <dbReference type="ARBA" id="ARBA00009463"/>
    </source>
</evidence>
<sequence length="313" mass="34148">MGLQLNNIKKIGNLGAGTMGHATALQFAMNGYDVTLVDTFQEALERGTKLIERDVDTFISAGSLKTEERSAVLRRVHATTDYGELSDVDFVIESVIEDMDVKHEVWRKVEGIVGDETILATNSSGLSPTRIASVLEHPERFVVAHFWNPAQLMPLVEVVPGAKTSQDTVNTTVELMNHVGKHAAPLKTESLGFVGNRIQMAVIRECMNIVSKGIATPEAVDDIVKYSLGRRWSILGPIASADLGGLDVFDSLSKYLYADLSARSGEDETLKAKVAEGNLGAKTGTGFYGWEGEQAKRTIADRDRELLEALKRD</sequence>
<feature type="binding site" evidence="5">
    <location>
        <position position="124"/>
    </location>
    <ligand>
        <name>NAD(+)</name>
        <dbReference type="ChEBI" id="CHEBI:57540"/>
    </ligand>
</feature>
<dbReference type="InterPro" id="IPR008927">
    <property type="entry name" value="6-PGluconate_DH-like_C_sf"/>
</dbReference>
<dbReference type="SUPFAM" id="SSF48179">
    <property type="entry name" value="6-phosphogluconate dehydrogenase C-terminal domain-like"/>
    <property type="match status" value="1"/>
</dbReference>
<dbReference type="GO" id="GO:0070403">
    <property type="term" value="F:NAD+ binding"/>
    <property type="evidence" value="ECO:0007669"/>
    <property type="project" value="InterPro"/>
</dbReference>
<dbReference type="GO" id="GO:0008691">
    <property type="term" value="F:3-hydroxybutyryl-CoA dehydrogenase activity"/>
    <property type="evidence" value="ECO:0007669"/>
    <property type="project" value="UniProtKB-EC"/>
</dbReference>
<keyword evidence="3 8" id="KW-0560">Oxidoreductase</keyword>
<feature type="binding site" evidence="5">
    <location>
        <position position="148"/>
    </location>
    <ligand>
        <name>NAD(+)</name>
        <dbReference type="ChEBI" id="CHEBI:57540"/>
    </ligand>
</feature>
<evidence type="ECO:0000259" key="6">
    <source>
        <dbReference type="Pfam" id="PF00725"/>
    </source>
</evidence>
<reference evidence="8 9" key="1">
    <citation type="journal article" date="2014" name="Appl. Environ. Microbiol.">
        <title>Genomic encyclopedia of type strains of the genus Bifidobacterium.</title>
        <authorList>
            <person name="Milani C."/>
            <person name="Lugli G.A."/>
            <person name="Duranti S."/>
            <person name="Turroni F."/>
            <person name="Bottacini F."/>
            <person name="Mangifesta M."/>
            <person name="Sanchez B."/>
            <person name="Viappiani A."/>
            <person name="Mancabelli L."/>
            <person name="Taminiau B."/>
            <person name="Delcenserie V."/>
            <person name="Barrangou R."/>
            <person name="Margolles A."/>
            <person name="van Sinderen D."/>
            <person name="Ventura M."/>
        </authorList>
    </citation>
    <scope>NUCLEOTIDE SEQUENCE [LARGE SCALE GENOMIC DNA]</scope>
    <source>
        <strain evidence="8 9">DSM 19703</strain>
    </source>
</reference>
<dbReference type="SUPFAM" id="SSF51735">
    <property type="entry name" value="NAD(P)-binding Rossmann-fold domains"/>
    <property type="match status" value="1"/>
</dbReference>
<dbReference type="PROSITE" id="PS00067">
    <property type="entry name" value="3HCDH"/>
    <property type="match status" value="1"/>
</dbReference>
<gene>
    <name evidence="8" type="ORF">BBOMB_1394</name>
</gene>
<feature type="domain" description="3-hydroxyacyl-CoA dehydrogenase C-terminal" evidence="6">
    <location>
        <begin position="192"/>
        <end position="289"/>
    </location>
</feature>
<dbReference type="PIRSF" id="PIRSF000105">
    <property type="entry name" value="HCDH"/>
    <property type="match status" value="1"/>
</dbReference>
<feature type="domain" description="3-hydroxyacyl-CoA dehydrogenase NAD binding" evidence="7">
    <location>
        <begin position="10"/>
        <end position="185"/>
    </location>
</feature>
<evidence type="ECO:0000256" key="5">
    <source>
        <dbReference type="PIRSR" id="PIRSR000105-2"/>
    </source>
</evidence>
<keyword evidence="9" id="KW-1185">Reference proteome</keyword>
<dbReference type="InterPro" id="IPR022694">
    <property type="entry name" value="3-OHacyl-CoA_DH"/>
</dbReference>
<dbReference type="RefSeq" id="WP_044093323.1">
    <property type="nucleotide sequence ID" value="NZ_ATLK01000002.1"/>
</dbReference>
<dbReference type="EMBL" id="ATLK01000002">
    <property type="protein sequence ID" value="KFF30539.1"/>
    <property type="molecule type" value="Genomic_DNA"/>
</dbReference>
<evidence type="ECO:0000256" key="3">
    <source>
        <dbReference type="ARBA" id="ARBA00023002"/>
    </source>
</evidence>
<evidence type="ECO:0000259" key="7">
    <source>
        <dbReference type="Pfam" id="PF02737"/>
    </source>
</evidence>
<dbReference type="Gene3D" id="1.10.1040.10">
    <property type="entry name" value="N-(1-d-carboxylethyl)-l-norvaline Dehydrogenase, domain 2"/>
    <property type="match status" value="1"/>
</dbReference>
<protein>
    <submittedName>
        <fullName evidence="8">3-hydroxybutyryl-CoA dehydrogenase</fullName>
        <ecNumber evidence="8">1.1.1.157</ecNumber>
    </submittedName>
</protein>
<dbReference type="PANTHER" id="PTHR48075">
    <property type="entry name" value="3-HYDROXYACYL-COA DEHYDROGENASE FAMILY PROTEIN"/>
    <property type="match status" value="1"/>
</dbReference>
<comment type="pathway">
    <text evidence="1">Lipid metabolism; butanoate metabolism.</text>
</comment>
<dbReference type="InterPro" id="IPR036291">
    <property type="entry name" value="NAD(P)-bd_dom_sf"/>
</dbReference>
<comment type="caution">
    <text evidence="8">The sequence shown here is derived from an EMBL/GenBank/DDBJ whole genome shotgun (WGS) entry which is preliminary data.</text>
</comment>
<dbReference type="eggNOG" id="COG1250">
    <property type="taxonomic scope" value="Bacteria"/>
</dbReference>
<evidence type="ECO:0000313" key="8">
    <source>
        <dbReference type="EMBL" id="KFF30539.1"/>
    </source>
</evidence>
<dbReference type="GO" id="GO:0006631">
    <property type="term" value="P:fatty acid metabolic process"/>
    <property type="evidence" value="ECO:0007669"/>
    <property type="project" value="InterPro"/>
</dbReference>
<dbReference type="Pfam" id="PF00725">
    <property type="entry name" value="3HCDH"/>
    <property type="match status" value="1"/>
</dbReference>
<comment type="similarity">
    <text evidence="2">Belongs to the 3-hydroxyacyl-CoA dehydrogenase family.</text>
</comment>
<feature type="binding site" evidence="5">
    <location>
        <begin position="15"/>
        <end position="20"/>
    </location>
    <ligand>
        <name>NAD(+)</name>
        <dbReference type="ChEBI" id="CHEBI:57540"/>
    </ligand>
</feature>
<dbReference type="InterPro" id="IPR013328">
    <property type="entry name" value="6PGD_dom2"/>
</dbReference>
<dbReference type="InterPro" id="IPR006180">
    <property type="entry name" value="3-OHacyl-CoA_DH_CS"/>
</dbReference>
<feature type="binding site" evidence="5">
    <location>
        <position position="102"/>
    </location>
    <ligand>
        <name>NAD(+)</name>
        <dbReference type="ChEBI" id="CHEBI:57540"/>
    </ligand>
</feature>
<dbReference type="InterPro" id="IPR006108">
    <property type="entry name" value="3HC_DH_C"/>
</dbReference>
<feature type="binding site" evidence="5">
    <location>
        <position position="38"/>
    </location>
    <ligand>
        <name>NAD(+)</name>
        <dbReference type="ChEBI" id="CHEBI:57540"/>
    </ligand>
</feature>
<evidence type="ECO:0000256" key="1">
    <source>
        <dbReference type="ARBA" id="ARBA00005086"/>
    </source>
</evidence>
<keyword evidence="5" id="KW-0520">NAD</keyword>
<name>A0A086BNM5_9BIFI</name>
<dbReference type="PANTHER" id="PTHR48075:SF5">
    <property type="entry name" value="3-HYDROXYBUTYRYL-COA DEHYDROGENASE"/>
    <property type="match status" value="1"/>
</dbReference>
<evidence type="ECO:0000313" key="9">
    <source>
        <dbReference type="Proteomes" id="UP000028730"/>
    </source>
</evidence>
<dbReference type="InterPro" id="IPR006176">
    <property type="entry name" value="3-OHacyl-CoA_DH_NAD-bd"/>
</dbReference>
<dbReference type="Gene3D" id="3.40.50.720">
    <property type="entry name" value="NAD(P)-binding Rossmann-like Domain"/>
    <property type="match status" value="1"/>
</dbReference>
<accession>A0A086BNM5</accession>